<evidence type="ECO:0000256" key="9">
    <source>
        <dbReference type="SAM" id="Phobius"/>
    </source>
</evidence>
<sequence length="592" mass="66932">MKQGRSIGRKRRHRSHEFLHPILFLTLAIVTSTTNGFALPLFLLKNNQNALKKTTTSDLESTRSVSGGTKTVSGTTENTNNNNNNTDDEDGANWDSWMRKGRKTSSLVYREPEELGGIVRPDRYSSRDWLHNTLSLPNSAILRSIKIPVLFMTSWATCLSLVHRHLLKTNPLAAEMMCIVTTPHQLMVSALSLLLVFKTNSAYQRFAEGRKIWEDIINQSRDLYRMMMLYENQIGKGKRRRLQRLLAAFPYFLRHRIRPNLVMYRLDDEENVRDPKNTIVLYQDKAVSDLDPDATAVATQEESEGNSRRRTRPLYWVDRRTLPWRLLPESAMESCARAQNRPLWVCDRMAQELRNVPDQPEFSARERLSLMARVEKLSGCVGACERIHQTAVPLNYARHSLRALTLWLFTLPFALVSSLKLITGPVIFLISWLLFGVYEIGYSIEDPFQGTLRLSVLCDSIRRDVLADEMIRNTAFQLEDVPTVIPTGESDYETTPISDSEEQQKKANEPVPIPDNDTPALSPPVASAESVPPPPPPLPSAPEEATTTAATTTTTTTTPPPPPSDNGSRIEVEELPELPSRTNGQFSDSRRP</sequence>
<evidence type="ECO:0000256" key="5">
    <source>
        <dbReference type="ARBA" id="ARBA00022989"/>
    </source>
</evidence>
<keyword evidence="2" id="KW-0813">Transport</keyword>
<evidence type="ECO:0000313" key="11">
    <source>
        <dbReference type="Proteomes" id="UP001295423"/>
    </source>
</evidence>
<feature type="compositionally biased region" description="Low complexity" evidence="8">
    <location>
        <begin position="541"/>
        <end position="557"/>
    </location>
</feature>
<evidence type="ECO:0000313" key="10">
    <source>
        <dbReference type="EMBL" id="CAJ1946912.1"/>
    </source>
</evidence>
<accession>A0AAD2FNE5</accession>
<evidence type="ECO:0000256" key="4">
    <source>
        <dbReference type="ARBA" id="ARBA00022692"/>
    </source>
</evidence>
<feature type="compositionally biased region" description="Pro residues" evidence="8">
    <location>
        <begin position="531"/>
        <end position="540"/>
    </location>
</feature>
<evidence type="ECO:0000256" key="3">
    <source>
        <dbReference type="ARBA" id="ARBA00022475"/>
    </source>
</evidence>
<keyword evidence="7 9" id="KW-0472">Membrane</keyword>
<dbReference type="GO" id="GO:0005886">
    <property type="term" value="C:plasma membrane"/>
    <property type="evidence" value="ECO:0007669"/>
    <property type="project" value="UniProtKB-SubCell"/>
</dbReference>
<keyword evidence="11" id="KW-1185">Reference proteome</keyword>
<feature type="region of interest" description="Disordered" evidence="8">
    <location>
        <begin position="482"/>
        <end position="592"/>
    </location>
</feature>
<evidence type="ECO:0008006" key="12">
    <source>
        <dbReference type="Google" id="ProtNLM"/>
    </source>
</evidence>
<dbReference type="GO" id="GO:0005254">
    <property type="term" value="F:chloride channel activity"/>
    <property type="evidence" value="ECO:0007669"/>
    <property type="project" value="InterPro"/>
</dbReference>
<dbReference type="InterPro" id="IPR044669">
    <property type="entry name" value="YneE/VCCN1/2-like"/>
</dbReference>
<keyword evidence="3" id="KW-1003">Cell membrane</keyword>
<feature type="transmembrane region" description="Helical" evidence="9">
    <location>
        <begin position="21"/>
        <end position="43"/>
    </location>
</feature>
<organism evidence="10 11">
    <name type="scientific">Cylindrotheca closterium</name>
    <dbReference type="NCBI Taxonomy" id="2856"/>
    <lineage>
        <taxon>Eukaryota</taxon>
        <taxon>Sar</taxon>
        <taxon>Stramenopiles</taxon>
        <taxon>Ochrophyta</taxon>
        <taxon>Bacillariophyta</taxon>
        <taxon>Bacillariophyceae</taxon>
        <taxon>Bacillariophycidae</taxon>
        <taxon>Bacillariales</taxon>
        <taxon>Bacillariaceae</taxon>
        <taxon>Cylindrotheca</taxon>
    </lineage>
</organism>
<dbReference type="PANTHER" id="PTHR33281">
    <property type="entry name" value="UPF0187 PROTEIN YNEE"/>
    <property type="match status" value="1"/>
</dbReference>
<gene>
    <name evidence="10" type="ORF">CYCCA115_LOCUS10896</name>
</gene>
<keyword evidence="4 9" id="KW-0812">Transmembrane</keyword>
<feature type="compositionally biased region" description="Polar residues" evidence="8">
    <location>
        <begin position="580"/>
        <end position="592"/>
    </location>
</feature>
<evidence type="ECO:0000256" key="2">
    <source>
        <dbReference type="ARBA" id="ARBA00022448"/>
    </source>
</evidence>
<dbReference type="Pfam" id="PF25539">
    <property type="entry name" value="Bestrophin_2"/>
    <property type="match status" value="1"/>
</dbReference>
<keyword evidence="6" id="KW-0406">Ion transport</keyword>
<keyword evidence="5 9" id="KW-1133">Transmembrane helix</keyword>
<reference evidence="10" key="1">
    <citation type="submission" date="2023-08" db="EMBL/GenBank/DDBJ databases">
        <authorList>
            <person name="Audoor S."/>
            <person name="Bilcke G."/>
        </authorList>
    </citation>
    <scope>NUCLEOTIDE SEQUENCE</scope>
</reference>
<comment type="caution">
    <text evidence="10">The sequence shown here is derived from an EMBL/GenBank/DDBJ whole genome shotgun (WGS) entry which is preliminary data.</text>
</comment>
<protein>
    <recommendedName>
        <fullName evidence="12">Bestrophin homolog</fullName>
    </recommendedName>
</protein>
<feature type="region of interest" description="Disordered" evidence="8">
    <location>
        <begin position="54"/>
        <end position="95"/>
    </location>
</feature>
<evidence type="ECO:0000256" key="7">
    <source>
        <dbReference type="ARBA" id="ARBA00023136"/>
    </source>
</evidence>
<dbReference type="PANTHER" id="PTHR33281:SF19">
    <property type="entry name" value="VOLTAGE-DEPENDENT ANION CHANNEL-FORMING PROTEIN YNEE"/>
    <property type="match status" value="1"/>
</dbReference>
<dbReference type="AlphaFoldDB" id="A0AAD2FNE5"/>
<feature type="compositionally biased region" description="Low complexity" evidence="8">
    <location>
        <begin position="62"/>
        <end position="85"/>
    </location>
</feature>
<dbReference type="Proteomes" id="UP001295423">
    <property type="component" value="Unassembled WGS sequence"/>
</dbReference>
<dbReference type="EMBL" id="CAKOGP040001718">
    <property type="protein sequence ID" value="CAJ1946912.1"/>
    <property type="molecule type" value="Genomic_DNA"/>
</dbReference>
<evidence type="ECO:0000256" key="1">
    <source>
        <dbReference type="ARBA" id="ARBA00004651"/>
    </source>
</evidence>
<name>A0AAD2FNE5_9STRA</name>
<feature type="compositionally biased region" description="Low complexity" evidence="8">
    <location>
        <begin position="519"/>
        <end position="530"/>
    </location>
</feature>
<proteinExistence type="predicted"/>
<comment type="subcellular location">
    <subcellularLocation>
        <location evidence="1">Cell membrane</location>
        <topology evidence="1">Multi-pass membrane protein</topology>
    </subcellularLocation>
</comment>
<evidence type="ECO:0000256" key="8">
    <source>
        <dbReference type="SAM" id="MobiDB-lite"/>
    </source>
</evidence>
<evidence type="ECO:0000256" key="6">
    <source>
        <dbReference type="ARBA" id="ARBA00023065"/>
    </source>
</evidence>